<evidence type="ECO:0000256" key="4">
    <source>
        <dbReference type="ARBA" id="ARBA00010617"/>
    </source>
</evidence>
<dbReference type="Gene3D" id="1.10.630.10">
    <property type="entry name" value="Cytochrome P450"/>
    <property type="match status" value="1"/>
</dbReference>
<keyword evidence="7" id="KW-0256">Endoplasmic reticulum</keyword>
<keyword evidence="8" id="KW-0492">Microsome</keyword>
<proteinExistence type="inferred from homology"/>
<evidence type="ECO:0000256" key="1">
    <source>
        <dbReference type="ARBA" id="ARBA00001971"/>
    </source>
</evidence>
<evidence type="ECO:0000256" key="11">
    <source>
        <dbReference type="ARBA" id="ARBA00023033"/>
    </source>
</evidence>
<comment type="subcellular location">
    <subcellularLocation>
        <location evidence="3">Endoplasmic reticulum membrane</location>
    </subcellularLocation>
    <subcellularLocation>
        <location evidence="2">Microsome membrane</location>
    </subcellularLocation>
</comment>
<dbReference type="Proteomes" id="UP000094527">
    <property type="component" value="Unassembled WGS sequence"/>
</dbReference>
<comment type="similarity">
    <text evidence="4">Belongs to the cytochrome P450 family.</text>
</comment>
<keyword evidence="10" id="KW-0408">Iron</keyword>
<dbReference type="GO" id="GO:0005506">
    <property type="term" value="F:iron ion binding"/>
    <property type="evidence" value="ECO:0007669"/>
    <property type="project" value="InterPro"/>
</dbReference>
<dbReference type="GO" id="GO:0016705">
    <property type="term" value="F:oxidoreductase activity, acting on paired donors, with incorporation or reduction of molecular oxygen"/>
    <property type="evidence" value="ECO:0007669"/>
    <property type="project" value="InterPro"/>
</dbReference>
<evidence type="ECO:0000256" key="6">
    <source>
        <dbReference type="ARBA" id="ARBA00022723"/>
    </source>
</evidence>
<evidence type="ECO:0000256" key="10">
    <source>
        <dbReference type="ARBA" id="ARBA00023004"/>
    </source>
</evidence>
<organism evidence="13 14">
    <name type="scientific">Orchesella cincta</name>
    <name type="common">Springtail</name>
    <name type="synonym">Podura cincta</name>
    <dbReference type="NCBI Taxonomy" id="48709"/>
    <lineage>
        <taxon>Eukaryota</taxon>
        <taxon>Metazoa</taxon>
        <taxon>Ecdysozoa</taxon>
        <taxon>Arthropoda</taxon>
        <taxon>Hexapoda</taxon>
        <taxon>Collembola</taxon>
        <taxon>Entomobryomorpha</taxon>
        <taxon>Entomobryoidea</taxon>
        <taxon>Orchesellidae</taxon>
        <taxon>Orchesellinae</taxon>
        <taxon>Orchesella</taxon>
    </lineage>
</organism>
<dbReference type="GO" id="GO:0005789">
    <property type="term" value="C:endoplasmic reticulum membrane"/>
    <property type="evidence" value="ECO:0007669"/>
    <property type="project" value="UniProtKB-SubCell"/>
</dbReference>
<sequence>MADYLDEGLITSNGDKWQARRKLVAPLFSYKCFYHFIDIFNRHSKDLIDELDVMFKNGEDGPKSIQNTLMGNALKIICEAAMGVDASVSSAKDFDKFFKDAIKGKEYIRRKCLSPWFKVELIWKLHPFLECMRKMSKLSKISSARLSTNHEKNLHSKKKMVVSIRVTLQNKTVMEVLLGSGLTDAGIREEAHTLISAGHETV</sequence>
<evidence type="ECO:0000256" key="9">
    <source>
        <dbReference type="ARBA" id="ARBA00023002"/>
    </source>
</evidence>
<protein>
    <submittedName>
        <fullName evidence="13">Cytochrome P450 4d1</fullName>
    </submittedName>
</protein>
<evidence type="ECO:0000313" key="13">
    <source>
        <dbReference type="EMBL" id="ODM87566.1"/>
    </source>
</evidence>
<evidence type="ECO:0000256" key="5">
    <source>
        <dbReference type="ARBA" id="ARBA00022617"/>
    </source>
</evidence>
<keyword evidence="5" id="KW-0349">Heme</keyword>
<gene>
    <name evidence="13" type="ORF">Ocin01_19116</name>
</gene>
<evidence type="ECO:0000256" key="2">
    <source>
        <dbReference type="ARBA" id="ARBA00004524"/>
    </source>
</evidence>
<dbReference type="InterPro" id="IPR050196">
    <property type="entry name" value="Cytochrome_P450_Monoox"/>
</dbReference>
<keyword evidence="14" id="KW-1185">Reference proteome</keyword>
<evidence type="ECO:0000256" key="8">
    <source>
        <dbReference type="ARBA" id="ARBA00022848"/>
    </source>
</evidence>
<evidence type="ECO:0000256" key="3">
    <source>
        <dbReference type="ARBA" id="ARBA00004586"/>
    </source>
</evidence>
<feature type="non-terminal residue" evidence="13">
    <location>
        <position position="202"/>
    </location>
</feature>
<keyword evidence="11" id="KW-0503">Monooxygenase</keyword>
<dbReference type="OMA" id="PFLECMR"/>
<dbReference type="InterPro" id="IPR036396">
    <property type="entry name" value="Cyt_P450_sf"/>
</dbReference>
<dbReference type="OrthoDB" id="1470350at2759"/>
<keyword evidence="6" id="KW-0479">Metal-binding</keyword>
<dbReference type="PANTHER" id="PTHR24291:SF189">
    <property type="entry name" value="CYTOCHROME P450 4C3-RELATED"/>
    <property type="match status" value="1"/>
</dbReference>
<dbReference type="Pfam" id="PF00067">
    <property type="entry name" value="p450"/>
    <property type="match status" value="1"/>
</dbReference>
<dbReference type="InterPro" id="IPR001128">
    <property type="entry name" value="Cyt_P450"/>
</dbReference>
<dbReference type="PANTHER" id="PTHR24291">
    <property type="entry name" value="CYTOCHROME P450 FAMILY 4"/>
    <property type="match status" value="1"/>
</dbReference>
<dbReference type="SUPFAM" id="SSF48264">
    <property type="entry name" value="Cytochrome P450"/>
    <property type="match status" value="1"/>
</dbReference>
<keyword evidence="12" id="KW-0472">Membrane</keyword>
<dbReference type="AlphaFoldDB" id="A0A1D2M3N8"/>
<dbReference type="EMBL" id="LJIJ01005049">
    <property type="protein sequence ID" value="ODM87566.1"/>
    <property type="molecule type" value="Genomic_DNA"/>
</dbReference>
<evidence type="ECO:0000256" key="7">
    <source>
        <dbReference type="ARBA" id="ARBA00022824"/>
    </source>
</evidence>
<accession>A0A1D2M3N8</accession>
<dbReference type="STRING" id="48709.A0A1D2M3N8"/>
<dbReference type="GO" id="GO:0004497">
    <property type="term" value="F:monooxygenase activity"/>
    <property type="evidence" value="ECO:0007669"/>
    <property type="project" value="UniProtKB-KW"/>
</dbReference>
<comment type="caution">
    <text evidence="13">The sequence shown here is derived from an EMBL/GenBank/DDBJ whole genome shotgun (WGS) entry which is preliminary data.</text>
</comment>
<comment type="cofactor">
    <cofactor evidence="1">
        <name>heme</name>
        <dbReference type="ChEBI" id="CHEBI:30413"/>
    </cofactor>
</comment>
<reference evidence="13 14" key="1">
    <citation type="journal article" date="2016" name="Genome Biol. Evol.">
        <title>Gene Family Evolution Reflects Adaptation to Soil Environmental Stressors in the Genome of the Collembolan Orchesella cincta.</title>
        <authorList>
            <person name="Faddeeva-Vakhrusheva A."/>
            <person name="Derks M.F."/>
            <person name="Anvar S.Y."/>
            <person name="Agamennone V."/>
            <person name="Suring W."/>
            <person name="Smit S."/>
            <person name="van Straalen N.M."/>
            <person name="Roelofs D."/>
        </authorList>
    </citation>
    <scope>NUCLEOTIDE SEQUENCE [LARGE SCALE GENOMIC DNA]</scope>
    <source>
        <tissue evidence="13">Mixed pool</tissue>
    </source>
</reference>
<evidence type="ECO:0000313" key="14">
    <source>
        <dbReference type="Proteomes" id="UP000094527"/>
    </source>
</evidence>
<keyword evidence="9" id="KW-0560">Oxidoreductase</keyword>
<name>A0A1D2M3N8_ORCCI</name>
<dbReference type="GO" id="GO:0020037">
    <property type="term" value="F:heme binding"/>
    <property type="evidence" value="ECO:0007669"/>
    <property type="project" value="InterPro"/>
</dbReference>
<evidence type="ECO:0000256" key="12">
    <source>
        <dbReference type="ARBA" id="ARBA00023136"/>
    </source>
</evidence>